<proteinExistence type="inferred from homology"/>
<reference evidence="12" key="1">
    <citation type="submission" date="2022-11" db="EMBL/GenBank/DDBJ databases">
        <title>Genome Sequence of Cubamyces cubensis.</title>
        <authorList>
            <person name="Buettner E."/>
        </authorList>
    </citation>
    <scope>NUCLEOTIDE SEQUENCE</scope>
    <source>
        <strain evidence="12">MPL-01</strain>
    </source>
</reference>
<comment type="similarity">
    <text evidence="3">Belongs to the cytochrome P450 family.</text>
</comment>
<evidence type="ECO:0000256" key="9">
    <source>
        <dbReference type="ARBA" id="ARBA00023004"/>
    </source>
</evidence>
<evidence type="ECO:0000313" key="13">
    <source>
        <dbReference type="Proteomes" id="UP001215151"/>
    </source>
</evidence>
<dbReference type="PANTHER" id="PTHR24305">
    <property type="entry name" value="CYTOCHROME P450"/>
    <property type="match status" value="1"/>
</dbReference>
<dbReference type="Gene3D" id="3.50.50.60">
    <property type="entry name" value="FAD/NAD(P)-binding domain"/>
    <property type="match status" value="2"/>
</dbReference>
<dbReference type="InterPro" id="IPR036188">
    <property type="entry name" value="FAD/NAD-bd_sf"/>
</dbReference>
<protein>
    <recommendedName>
        <fullName evidence="14">Cytochrome P450</fullName>
    </recommendedName>
</protein>
<keyword evidence="6" id="KW-0479">Metal-binding</keyword>
<evidence type="ECO:0000256" key="11">
    <source>
        <dbReference type="SAM" id="MobiDB-lite"/>
    </source>
</evidence>
<dbReference type="GO" id="GO:0050661">
    <property type="term" value="F:NADP binding"/>
    <property type="evidence" value="ECO:0007669"/>
    <property type="project" value="InterPro"/>
</dbReference>
<feature type="region of interest" description="Disordered" evidence="11">
    <location>
        <begin position="911"/>
        <end position="941"/>
    </location>
</feature>
<dbReference type="Proteomes" id="UP001215151">
    <property type="component" value="Unassembled WGS sequence"/>
</dbReference>
<dbReference type="InterPro" id="IPR017972">
    <property type="entry name" value="Cyt_P450_CS"/>
</dbReference>
<evidence type="ECO:0000256" key="4">
    <source>
        <dbReference type="ARBA" id="ARBA00022617"/>
    </source>
</evidence>
<evidence type="ECO:0000256" key="6">
    <source>
        <dbReference type="ARBA" id="ARBA00022723"/>
    </source>
</evidence>
<dbReference type="Pfam" id="PF00743">
    <property type="entry name" value="FMO-like"/>
    <property type="match status" value="2"/>
</dbReference>
<evidence type="ECO:0000256" key="2">
    <source>
        <dbReference type="ARBA" id="ARBA00005179"/>
    </source>
</evidence>
<keyword evidence="5" id="KW-0285">Flavoprotein</keyword>
<dbReference type="InterPro" id="IPR036396">
    <property type="entry name" value="Cyt_P450_sf"/>
</dbReference>
<dbReference type="GO" id="GO:0050660">
    <property type="term" value="F:flavin adenine dinucleotide binding"/>
    <property type="evidence" value="ECO:0007669"/>
    <property type="project" value="InterPro"/>
</dbReference>
<dbReference type="GO" id="GO:0020037">
    <property type="term" value="F:heme binding"/>
    <property type="evidence" value="ECO:0007669"/>
    <property type="project" value="InterPro"/>
</dbReference>
<keyword evidence="7" id="KW-0274">FAD</keyword>
<dbReference type="SUPFAM" id="SSF48264">
    <property type="entry name" value="Cytochrome P450"/>
    <property type="match status" value="1"/>
</dbReference>
<evidence type="ECO:0000313" key="12">
    <source>
        <dbReference type="EMBL" id="KAJ8502322.1"/>
    </source>
</evidence>
<dbReference type="Pfam" id="PF00067">
    <property type="entry name" value="p450"/>
    <property type="match status" value="1"/>
</dbReference>
<comment type="pathway">
    <text evidence="2">Secondary metabolite biosynthesis.</text>
</comment>
<dbReference type="InterPro" id="IPR001128">
    <property type="entry name" value="Cyt_P450"/>
</dbReference>
<dbReference type="PRINTS" id="PR00370">
    <property type="entry name" value="FMOXYGENASE"/>
</dbReference>
<evidence type="ECO:0000256" key="5">
    <source>
        <dbReference type="ARBA" id="ARBA00022630"/>
    </source>
</evidence>
<name>A0AAD7U6C6_9APHY</name>
<dbReference type="InterPro" id="IPR020946">
    <property type="entry name" value="Flavin_mOase-like"/>
</dbReference>
<evidence type="ECO:0008006" key="14">
    <source>
        <dbReference type="Google" id="ProtNLM"/>
    </source>
</evidence>
<dbReference type="InterPro" id="IPR050121">
    <property type="entry name" value="Cytochrome_P450_monoxygenase"/>
</dbReference>
<comment type="cofactor">
    <cofactor evidence="1">
        <name>heme</name>
        <dbReference type="ChEBI" id="CHEBI:30413"/>
    </cofactor>
</comment>
<dbReference type="PROSITE" id="PS00086">
    <property type="entry name" value="CYTOCHROME_P450"/>
    <property type="match status" value="1"/>
</dbReference>
<dbReference type="EMBL" id="JAPEVG010000001">
    <property type="protein sequence ID" value="KAJ8502322.1"/>
    <property type="molecule type" value="Genomic_DNA"/>
</dbReference>
<evidence type="ECO:0000256" key="3">
    <source>
        <dbReference type="ARBA" id="ARBA00010617"/>
    </source>
</evidence>
<comment type="caution">
    <text evidence="12">The sequence shown here is derived from an EMBL/GenBank/DDBJ whole genome shotgun (WGS) entry which is preliminary data.</text>
</comment>
<evidence type="ECO:0000256" key="7">
    <source>
        <dbReference type="ARBA" id="ARBA00022827"/>
    </source>
</evidence>
<dbReference type="PANTHER" id="PTHR24305:SF166">
    <property type="entry name" value="CYTOCHROME P450 12A4, MITOCHONDRIAL-RELATED"/>
    <property type="match status" value="1"/>
</dbReference>
<keyword evidence="8" id="KW-0560">Oxidoreductase</keyword>
<evidence type="ECO:0000256" key="8">
    <source>
        <dbReference type="ARBA" id="ARBA00023002"/>
    </source>
</evidence>
<evidence type="ECO:0000256" key="10">
    <source>
        <dbReference type="ARBA" id="ARBA00023033"/>
    </source>
</evidence>
<accession>A0AAD7U6C6</accession>
<evidence type="ECO:0000256" key="1">
    <source>
        <dbReference type="ARBA" id="ARBA00001971"/>
    </source>
</evidence>
<sequence length="1047" mass="116425">MFELTLSLQKAVLPLALICLLYALRKFVEFRQAVRLAKCAFPDSAFAGDWPGFRTLFDDRFLFFPFRARGISPGVQWMLHTKHDDFAKAGWDILAAINVFPSVGFTYFIADAAVIQEILGARARFPKPTEAYELLATFGSNILVTEGEVWKRQRKIAAPAFSERNNRLVWDETIRIVEDMFHSVWADKDVIEVDHVLDVTVGITLHVISAAGFGRRISWIEDDIAPPGHSMTFKDALYKVSHNLSLKVIFPSWLLSIGTPTMREFARAHAELDAYLKEMVQKRKSEEVKEERHDLFNSLLSANEDEADQAAKLNDSDVLGNVFAFLVAGYETTAHTLGYAFIFLALYPEEQEKFYQNIKSILPSDRAPTYDEVGTLSYSMAVFNEALRHFAPLVTTPKRNVEDTVFTVTNAAGEKATVPVPQGSYLALCTRSLHYNPRYWDDPEAFKPERFLGNYPRDAFIPFSGGPRGCIGRGFAETEAVAVLSMIISRYKVEVREEPQFAARRAVPLTEIAVTHAYLLDAVVEEFQQFNENRRRIGVIGAGPAGLAAVKIIKDSQQYKDGLWTVTAFEAREEVGGIWLPAPPIGDPPLTPLYDSLTTNLPHPVMAYTSFSFPPSTPLFPPASTVLEYMKAYAAHFELSPHIRLNTPVLSATRDGISGKWTVTVRPAQAHSDETITFDHLIVANGHYRVPRFPSTPGLAAWLDAKKAFHAVYYRNPTDFGDARTVLVVGAGPSGQDLCTDLLASGRTVVHSVTGAVREDMRDGHLKVRGRVAKYLDPQDGKVVFEDGSEESGVDCTVLATGYKIDFPFLPSEIIRQALPPPVPPLPGALYNSTYHVFPLARHIFPLVDADELPASSIAFIGLPVRVAPMPLLEAQMRAVLHVFAQPDALDPTQEAIDIISRYEALRAQIAAQRSPSSPGTDTSAASPGAPRQALSAPDSEAGNDALELAIARAWHRFDGHEQFEYRDALHAFAGHPTRVPAWEVEMYDAKGVLREEWRDLERAGLAEECVRGVGEAGGEEGIQQWVELMRRLLKRAEERHPERSRL</sequence>
<feature type="compositionally biased region" description="Polar residues" evidence="11">
    <location>
        <begin position="912"/>
        <end position="926"/>
    </location>
</feature>
<keyword evidence="13" id="KW-1185">Reference proteome</keyword>
<gene>
    <name evidence="12" type="ORF">ONZ51_g64</name>
</gene>
<dbReference type="GO" id="GO:0004499">
    <property type="term" value="F:N,N-dimethylaniline monooxygenase activity"/>
    <property type="evidence" value="ECO:0007669"/>
    <property type="project" value="InterPro"/>
</dbReference>
<dbReference type="SUPFAM" id="SSF51905">
    <property type="entry name" value="FAD/NAD(P)-binding domain"/>
    <property type="match status" value="2"/>
</dbReference>
<dbReference type="Gene3D" id="1.10.630.10">
    <property type="entry name" value="Cytochrome P450"/>
    <property type="match status" value="1"/>
</dbReference>
<dbReference type="GO" id="GO:0005506">
    <property type="term" value="F:iron ion binding"/>
    <property type="evidence" value="ECO:0007669"/>
    <property type="project" value="InterPro"/>
</dbReference>
<keyword evidence="9" id="KW-0408">Iron</keyword>
<dbReference type="InterPro" id="IPR000960">
    <property type="entry name" value="Flavin_mOase"/>
</dbReference>
<keyword evidence="4" id="KW-0349">Heme</keyword>
<keyword evidence="10" id="KW-0503">Monooxygenase</keyword>
<organism evidence="12 13">
    <name type="scientific">Trametes cubensis</name>
    <dbReference type="NCBI Taxonomy" id="1111947"/>
    <lineage>
        <taxon>Eukaryota</taxon>
        <taxon>Fungi</taxon>
        <taxon>Dikarya</taxon>
        <taxon>Basidiomycota</taxon>
        <taxon>Agaricomycotina</taxon>
        <taxon>Agaricomycetes</taxon>
        <taxon>Polyporales</taxon>
        <taxon>Polyporaceae</taxon>
        <taxon>Trametes</taxon>
    </lineage>
</organism>
<dbReference type="AlphaFoldDB" id="A0AAD7U6C6"/>